<sequence>MKKLFAVILVAVAVTVSCQNKNNSSENEKMETPAAGTFGYDQEFLKKYKEIVVLTAPDNPHSKAIIIPAYQGRVMTSTANGSDGNSYGWINYKLIESGVYQPHINAFGGEERFWLSPEGGQFSVYFKRGAKFDFQNWQTPPLIDTVAYPVTGSDSSSVTFQVNAFIENYSGQVFVVEINRKVTMLSQRDMLENLDLKTLGQCKSVGYESVNSIVNKDSEWKPETGMLGIWLLGMFKPSDQTVIITPFLPKDPEKLAITDNYFGAIPADRFVVKDSVAFLKADGKFRSKIGIAPRSARNIAGSYDAANGILTIIQFNLDREGKYLKSTWEIHKDPFDGDALNAYNDGKLEDGTQMGPFYELESSSPARALKEGEKVTHRQRTYHFEGDKTALNAISMKVLGVSIDQIGEIFK</sequence>
<dbReference type="RefSeq" id="WP_215234051.1">
    <property type="nucleotide sequence ID" value="NZ_CAJRAU010000003.1"/>
</dbReference>
<proteinExistence type="predicted"/>
<evidence type="ECO:0008006" key="3">
    <source>
        <dbReference type="Google" id="ProtNLM"/>
    </source>
</evidence>
<dbReference type="Pfam" id="PF20583">
    <property type="entry name" value="DUF6786"/>
    <property type="match status" value="1"/>
</dbReference>
<organism evidence="1 2">
    <name type="scientific">Dyadobacter linearis</name>
    <dbReference type="NCBI Taxonomy" id="2823330"/>
    <lineage>
        <taxon>Bacteria</taxon>
        <taxon>Pseudomonadati</taxon>
        <taxon>Bacteroidota</taxon>
        <taxon>Cytophagia</taxon>
        <taxon>Cytophagales</taxon>
        <taxon>Spirosomataceae</taxon>
        <taxon>Dyadobacter</taxon>
    </lineage>
</organism>
<dbReference type="EMBL" id="CAJRAU010000003">
    <property type="protein sequence ID" value="CAG5069977.1"/>
    <property type="molecule type" value="Genomic_DNA"/>
</dbReference>
<gene>
    <name evidence="1" type="ORF">DYBT9623_02717</name>
</gene>
<dbReference type="PROSITE" id="PS51257">
    <property type="entry name" value="PROKAR_LIPOPROTEIN"/>
    <property type="match status" value="1"/>
</dbReference>
<reference evidence="1 2" key="1">
    <citation type="submission" date="2021-04" db="EMBL/GenBank/DDBJ databases">
        <authorList>
            <person name="Rodrigo-Torres L."/>
            <person name="Arahal R. D."/>
            <person name="Lucena T."/>
        </authorList>
    </citation>
    <scope>NUCLEOTIDE SEQUENCE [LARGE SCALE GENOMIC DNA]</scope>
    <source>
        <strain evidence="1 2">CECT 9623</strain>
    </source>
</reference>
<comment type="caution">
    <text evidence="1">The sequence shown here is derived from an EMBL/GenBank/DDBJ whole genome shotgun (WGS) entry which is preliminary data.</text>
</comment>
<evidence type="ECO:0000313" key="2">
    <source>
        <dbReference type="Proteomes" id="UP000679725"/>
    </source>
</evidence>
<accession>A0ABM8UR91</accession>
<dbReference type="InterPro" id="IPR046713">
    <property type="entry name" value="DUF6786"/>
</dbReference>
<protein>
    <recommendedName>
        <fullName evidence="3">Lipoprotein</fullName>
    </recommendedName>
</protein>
<name>A0ABM8UR91_9BACT</name>
<keyword evidence="2" id="KW-1185">Reference proteome</keyword>
<evidence type="ECO:0000313" key="1">
    <source>
        <dbReference type="EMBL" id="CAG5069977.1"/>
    </source>
</evidence>
<dbReference type="Proteomes" id="UP000679725">
    <property type="component" value="Unassembled WGS sequence"/>
</dbReference>